<gene>
    <name evidence="2" type="ORF">BJ971_005244</name>
</gene>
<evidence type="ECO:0000313" key="2">
    <source>
        <dbReference type="EMBL" id="MBB4764688.1"/>
    </source>
</evidence>
<dbReference type="PANTHER" id="PTHR33627">
    <property type="entry name" value="TRANSPOSASE"/>
    <property type="match status" value="1"/>
</dbReference>
<dbReference type="EMBL" id="JACHNH010000001">
    <property type="protein sequence ID" value="MBB4764688.1"/>
    <property type="molecule type" value="Genomic_DNA"/>
</dbReference>
<feature type="domain" description="Transposase IS701-like DDE" evidence="1">
    <location>
        <begin position="1"/>
        <end position="205"/>
    </location>
</feature>
<proteinExistence type="predicted"/>
<keyword evidence="3" id="KW-1185">Reference proteome</keyword>
<dbReference type="InterPro" id="IPR039365">
    <property type="entry name" value="IS701-like"/>
</dbReference>
<evidence type="ECO:0000313" key="3">
    <source>
        <dbReference type="Proteomes" id="UP000578112"/>
    </source>
</evidence>
<dbReference type="InterPro" id="IPR038721">
    <property type="entry name" value="IS701-like_DDE_dom"/>
</dbReference>
<comment type="caution">
    <text evidence="2">The sequence shown here is derived from an EMBL/GenBank/DDBJ whole genome shotgun (WGS) entry which is preliminary data.</text>
</comment>
<evidence type="ECO:0000259" key="1">
    <source>
        <dbReference type="Pfam" id="PF13546"/>
    </source>
</evidence>
<dbReference type="RefSeq" id="WP_184995846.1">
    <property type="nucleotide sequence ID" value="NZ_JBHMBT010000002.1"/>
</dbReference>
<sequence length="344" mass="37567">MFDSLSRADQRSRGHQYLRGLLLAEGRKTVRNIAAALNGEVGEQSLHHFVANSPWDWQPVRRSFAQAVTRLAPPAAWVVRPLVIPKMGDCSVGADPLAGESGQRRRVQRAVGVWAVSAEVVYPVNWRLHLSSRWTDDTRRRSRAAIPADVPAESFEECAVEAVRTVTARWGMPPRPVVVDVPDEYLPGTIRRLHAAGLPFLAKVPPAFPIGAETTAQHRIAALRAARRPARWDGPAPRTDLVASADVRSVNGRAPLTLLGSGRPRRVWPEELHLTNLGDVHPATLLALSRLRRTAHRGAVETGRRVGLADFVGRSFGGWHRHVTLASAAYALLSVGCGLPRADG</sequence>
<protein>
    <recommendedName>
        <fullName evidence="1">Transposase IS701-like DDE domain-containing protein</fullName>
    </recommendedName>
</protein>
<organism evidence="2 3">
    <name type="scientific">Actinoplanes digitatis</name>
    <dbReference type="NCBI Taxonomy" id="1868"/>
    <lineage>
        <taxon>Bacteria</taxon>
        <taxon>Bacillati</taxon>
        <taxon>Actinomycetota</taxon>
        <taxon>Actinomycetes</taxon>
        <taxon>Micromonosporales</taxon>
        <taxon>Micromonosporaceae</taxon>
        <taxon>Actinoplanes</taxon>
    </lineage>
</organism>
<dbReference type="PANTHER" id="PTHR33627:SF1">
    <property type="entry name" value="TRANSPOSASE"/>
    <property type="match status" value="1"/>
</dbReference>
<reference evidence="2 3" key="1">
    <citation type="submission" date="2020-08" db="EMBL/GenBank/DDBJ databases">
        <title>Sequencing the genomes of 1000 actinobacteria strains.</title>
        <authorList>
            <person name="Klenk H.-P."/>
        </authorList>
    </citation>
    <scope>NUCLEOTIDE SEQUENCE [LARGE SCALE GENOMIC DNA]</scope>
    <source>
        <strain evidence="2 3">DSM 43149</strain>
    </source>
</reference>
<accession>A0A7W7I1U0</accession>
<name>A0A7W7I1U0_9ACTN</name>
<dbReference type="Proteomes" id="UP000578112">
    <property type="component" value="Unassembled WGS sequence"/>
</dbReference>
<dbReference type="Pfam" id="PF13546">
    <property type="entry name" value="DDE_5"/>
    <property type="match status" value="1"/>
</dbReference>
<dbReference type="AlphaFoldDB" id="A0A7W7I1U0"/>